<dbReference type="InterPro" id="IPR027417">
    <property type="entry name" value="P-loop_NTPase"/>
</dbReference>
<evidence type="ECO:0000256" key="1">
    <source>
        <dbReference type="SAM" id="MobiDB-lite"/>
    </source>
</evidence>
<keyword evidence="2" id="KW-0812">Transmembrane</keyword>
<feature type="region of interest" description="Disordered" evidence="1">
    <location>
        <begin position="1248"/>
        <end position="1270"/>
    </location>
</feature>
<proteinExistence type="predicted"/>
<dbReference type="InterPro" id="IPR017731">
    <property type="entry name" value="TssM1-like"/>
</dbReference>
<dbReference type="HOGENOM" id="CLU_003353_4_0_4"/>
<evidence type="ECO:0000259" key="3">
    <source>
        <dbReference type="Pfam" id="PF06744"/>
    </source>
</evidence>
<gene>
    <name evidence="7" type="ordered locus">Daro_2188</name>
</gene>
<dbReference type="InterPro" id="IPR053156">
    <property type="entry name" value="T6SS_TssM-like"/>
</dbReference>
<dbReference type="InterPro" id="IPR010623">
    <property type="entry name" value="IcmF_C"/>
</dbReference>
<dbReference type="EMBL" id="CP000089">
    <property type="protein sequence ID" value="AAZ46927.1"/>
    <property type="molecule type" value="Genomic_DNA"/>
</dbReference>
<keyword evidence="2" id="KW-1133">Transmembrane helix</keyword>
<evidence type="ECO:0000259" key="6">
    <source>
        <dbReference type="Pfam" id="PF21070"/>
    </source>
</evidence>
<name>Q47E04_DECAR</name>
<dbReference type="Pfam" id="PF14331">
    <property type="entry name" value="IcmF-related_N"/>
    <property type="match status" value="1"/>
</dbReference>
<accession>Q47E04</accession>
<dbReference type="InterPro" id="IPR009612">
    <property type="entry name" value="IcmF-rel"/>
</dbReference>
<dbReference type="InterPro" id="IPR048677">
    <property type="entry name" value="TssM1_hel"/>
</dbReference>
<dbReference type="eggNOG" id="COG3523">
    <property type="taxonomic scope" value="Bacteria"/>
</dbReference>
<organism evidence="7">
    <name type="scientific">Dechloromonas aromatica (strain RCB)</name>
    <dbReference type="NCBI Taxonomy" id="159087"/>
    <lineage>
        <taxon>Bacteria</taxon>
        <taxon>Pseudomonadati</taxon>
        <taxon>Pseudomonadota</taxon>
        <taxon>Betaproteobacteria</taxon>
        <taxon>Rhodocyclales</taxon>
        <taxon>Azonexaceae</taxon>
        <taxon>Dechloromonas</taxon>
    </lineage>
</organism>
<feature type="transmembrane region" description="Helical" evidence="2">
    <location>
        <begin position="12"/>
        <end position="31"/>
    </location>
</feature>
<dbReference type="Pfam" id="PF21070">
    <property type="entry name" value="IcmF_helical"/>
    <property type="match status" value="1"/>
</dbReference>
<dbReference type="PANTHER" id="PTHR36153:SF1">
    <property type="entry name" value="TYPE VI SECRETION SYSTEM COMPONENT TSSM1"/>
    <property type="match status" value="1"/>
</dbReference>
<feature type="domain" description="Type VI secretion system IcmF C-terminal" evidence="3">
    <location>
        <begin position="1109"/>
        <end position="1212"/>
    </location>
</feature>
<feature type="compositionally biased region" description="Low complexity" evidence="1">
    <location>
        <begin position="1251"/>
        <end position="1262"/>
    </location>
</feature>
<dbReference type="NCBIfam" id="TIGR03348">
    <property type="entry name" value="VI_IcmF"/>
    <property type="match status" value="1"/>
</dbReference>
<dbReference type="STRING" id="159087.Daro_2188"/>
<dbReference type="InterPro" id="IPR025743">
    <property type="entry name" value="TssM1_N"/>
</dbReference>
<protein>
    <recommendedName>
        <fullName evidence="8">Type VI secretion system membrane subunit TssM</fullName>
    </recommendedName>
</protein>
<feature type="transmembrane region" description="Helical" evidence="2">
    <location>
        <begin position="37"/>
        <end position="58"/>
    </location>
</feature>
<feature type="domain" description="IcmF-related" evidence="4">
    <location>
        <begin position="491"/>
        <end position="833"/>
    </location>
</feature>
<dbReference type="KEGG" id="dar:Daro_2188"/>
<dbReference type="AlphaFoldDB" id="Q47E04"/>
<sequence length="1270" mass="139331">MMSQIRSFLTDSRFLSFVGVAAVAAFFFLGAKTLKVAMIWAGIASLAILAVWAVVWFVRRQRARKAGEAIGSMLEQQADVLPKRSGAATSAEILALKQRMQEAVKTIKTSKLGQVSGAEALYELPWYMTIGNPAAGKSTAIVNSGLKFPFDDGGDAIIKGIGGTRNCDWFFTTDGILLDTAGRYSVHEEDREEWLGFLGLLKKHRPRAPINGIIVTVSIGELMGNSPSFAINLAKSLRQRVQELTEKLEVFAPVYVLFTKVDLIPGFHEFFLDLDWNERDRVWGATIPYDQSNGNELITLFDRHFDELYEGLRAMSVAQMSRLQGENAPPGLLTFPSEFASIKPALKAFIATLFEDNPFQFKPVFRGFYITSAIQSTDIKPVSNDRILRKFSLNGGGSASVRTALSHGYFLKELFSKVIFPDRNLVRQHTTKAKAQLRQFAVLGALCFLGVALGGWSWSYFNNRSLLANVEQDIAKAVKVQEGRIDLQSRLEALEIIQDRLAQLEQFNEDHPLSIGLGLYQGELMADKLRREYFAGVNNVMLIPVKDNLEAFLNEVNAQGDRLKPQGAAVANQAAKPARSKQYKDATPSDVEDGYNALKTYLMLSSHEHVDVGHLSDQMTRFWRGWLEANRGTMTREQMIRSAGKVLTFYLEHATHPEWPVIDNNLVLVDEVRDKLRQVVRGMPAAERVYAEIKARASTRFAPLTVANIVGPDNAALVAGSHVVSGAFTVEAWREYIQNAIKEAATNEQNNADWVLQTSTKDDLTLEGSPEQIQKSLVVMYKRDYTEEWKQFVQGVSVSSFETFPEAVAAMDRLGDAQMSPVGTLIKVVFDQTAWDNPAMANLGLERAQKGFIEWFKRSVLQMAPSRVQMDVNVSAKPAEIPMGPIGKEFAGFGRLVIPRDKADPLVDTYLKQLSKVRTRLNQLKNQGDPGPGALKLMRETIDGNGSELAETLRFVDEQMLTGLPDNQRAVLRPLLVRPLLQSYAAIIRPASEELNKTWEAQVYEPFNRKLAIKYPFAAKSNIEASPTEIAQVFGPEGAVSKYVESAMGALVVRRGNTVTPRTWGDLGITLQPEFMSDFARWVSPLEGGAATDAGGGAGGAGGQAQTVFMLRPQPSPGTSGYVIEIDGQKLAYRNGAPQWANFVWPNAAGAPGAKITATTFEGKIVEVINVPGRFGLEKMINAAKRTRQADGSFHMTWLADGVEVGIDLRVVSSAQAQAAGNANEGGSAQRGLAGVVLPRSVAVGKAGKYQEPAQETAAPAPVNTGGGVQ</sequence>
<evidence type="ECO:0000259" key="5">
    <source>
        <dbReference type="Pfam" id="PF14331"/>
    </source>
</evidence>
<keyword evidence="2" id="KW-0472">Membrane</keyword>
<dbReference type="Pfam" id="PF06761">
    <property type="entry name" value="IcmF-related"/>
    <property type="match status" value="1"/>
</dbReference>
<feature type="domain" description="Type VI secretion system component TssM1 helical" evidence="6">
    <location>
        <begin position="990"/>
        <end position="1078"/>
    </location>
</feature>
<dbReference type="PANTHER" id="PTHR36153">
    <property type="entry name" value="INNER MEMBRANE PROTEIN-RELATED"/>
    <property type="match status" value="1"/>
</dbReference>
<dbReference type="SUPFAM" id="SSF52540">
    <property type="entry name" value="P-loop containing nucleoside triphosphate hydrolases"/>
    <property type="match status" value="1"/>
</dbReference>
<evidence type="ECO:0000313" key="7">
    <source>
        <dbReference type="EMBL" id="AAZ46927.1"/>
    </source>
</evidence>
<feature type="transmembrane region" description="Helical" evidence="2">
    <location>
        <begin position="440"/>
        <end position="461"/>
    </location>
</feature>
<reference evidence="7" key="1">
    <citation type="submission" date="2005-08" db="EMBL/GenBank/DDBJ databases">
        <title>Complete sequence of Dechloromonas aromatica RCB.</title>
        <authorList>
            <person name="Salinero K.K."/>
            <person name="Copeland A."/>
            <person name="Lucas S."/>
            <person name="Lapidus A."/>
            <person name="Barry K."/>
            <person name="Detter J.C."/>
            <person name="Glavina T."/>
            <person name="Hammon N."/>
            <person name="Israni S."/>
            <person name="Pitluck S."/>
            <person name="Di Bartolo G."/>
            <person name="Trong S."/>
            <person name="Schmutz J."/>
            <person name="Larimer F."/>
            <person name="Land M."/>
            <person name="Ivanova N."/>
            <person name="Richardson P."/>
        </authorList>
    </citation>
    <scope>NUCLEOTIDE SEQUENCE</scope>
    <source>
        <strain evidence="7">RCB</strain>
    </source>
</reference>
<evidence type="ECO:0008006" key="8">
    <source>
        <dbReference type="Google" id="ProtNLM"/>
    </source>
</evidence>
<feature type="domain" description="Type VI secretion system component TssM1 N-terminal" evidence="5">
    <location>
        <begin position="188"/>
        <end position="440"/>
    </location>
</feature>
<evidence type="ECO:0000256" key="2">
    <source>
        <dbReference type="SAM" id="Phobius"/>
    </source>
</evidence>
<dbReference type="Pfam" id="PF06744">
    <property type="entry name" value="IcmF_C"/>
    <property type="match status" value="1"/>
</dbReference>
<evidence type="ECO:0000259" key="4">
    <source>
        <dbReference type="Pfam" id="PF06761"/>
    </source>
</evidence>